<evidence type="ECO:0000313" key="2">
    <source>
        <dbReference type="EMBL" id="SIT11567.1"/>
    </source>
</evidence>
<name>A0A1N7PM79_9GAMM</name>
<organism evidence="2 3">
    <name type="scientific">Thalassolituus maritimus</name>
    <dbReference type="NCBI Taxonomy" id="484498"/>
    <lineage>
        <taxon>Bacteria</taxon>
        <taxon>Pseudomonadati</taxon>
        <taxon>Pseudomonadota</taxon>
        <taxon>Gammaproteobacteria</taxon>
        <taxon>Oceanospirillales</taxon>
        <taxon>Oceanospirillaceae</taxon>
        <taxon>Thalassolituus</taxon>
    </lineage>
</organism>
<keyword evidence="3" id="KW-1185">Reference proteome</keyword>
<dbReference type="InterPro" id="IPR027417">
    <property type="entry name" value="P-loop_NTPase"/>
</dbReference>
<reference evidence="3" key="1">
    <citation type="submission" date="2017-01" db="EMBL/GenBank/DDBJ databases">
        <authorList>
            <person name="Varghese N."/>
            <person name="Submissions S."/>
        </authorList>
    </citation>
    <scope>NUCLEOTIDE SEQUENCE [LARGE SCALE GENOMIC DNA]</scope>
    <source>
        <strain evidence="3">DSM 24913</strain>
    </source>
</reference>
<dbReference type="CDD" id="cd03112">
    <property type="entry name" value="CobW-like"/>
    <property type="match status" value="1"/>
</dbReference>
<dbReference type="Gene3D" id="3.40.50.300">
    <property type="entry name" value="P-loop containing nucleotide triphosphate hydrolases"/>
    <property type="match status" value="1"/>
</dbReference>
<dbReference type="OrthoDB" id="9808822at2"/>
<sequence>MTRVHLITGFLGVGKTTAILDLLQQSPENEKWAVLVNEFGEVGVDGAILEANGAVVREVPGGCLCCVSGLPFQMGLNMLLAKEKPDVLLIEPTGLGHPRKVLTTLRSDDYRELLTAGANLCLIDPRHLKDPRYTDNDTFNDQITLADVLVANKTDLCSPDDLAAFDALVASANPAKAASVRTVQGQIDASLLALPTNPDRLQLKDRGHHHHHSKEAVKPVALEPGEELRRLESHGEGHFSCGWLITGTWVFSLDALRHWFDQLESGENKVVRAKALIRTEQGHYVLNWRDGVLSEMPTRALEESRLEIITETPPDSDALEMSLMKCRSEG</sequence>
<protein>
    <submittedName>
        <fullName evidence="2">GTPase, G3E family</fullName>
    </submittedName>
</protein>
<gene>
    <name evidence="2" type="ORF">SAMN05421686_11078</name>
</gene>
<dbReference type="Proteomes" id="UP000185639">
    <property type="component" value="Unassembled WGS sequence"/>
</dbReference>
<dbReference type="STRING" id="484498.SAMN05421686_11078"/>
<dbReference type="PANTHER" id="PTHR13748:SF46">
    <property type="entry name" value="ZINC CHAPERONE YEIR"/>
    <property type="match status" value="1"/>
</dbReference>
<proteinExistence type="predicted"/>
<dbReference type="GO" id="GO:0005737">
    <property type="term" value="C:cytoplasm"/>
    <property type="evidence" value="ECO:0007669"/>
    <property type="project" value="TreeGrafter"/>
</dbReference>
<dbReference type="RefSeq" id="WP_076517366.1">
    <property type="nucleotide sequence ID" value="NZ_FTOH01000010.1"/>
</dbReference>
<feature type="domain" description="CobW/HypB/UreG nucleotide-binding" evidence="1">
    <location>
        <begin position="4"/>
        <end position="176"/>
    </location>
</feature>
<accession>A0A1N7PM79</accession>
<evidence type="ECO:0000259" key="1">
    <source>
        <dbReference type="Pfam" id="PF02492"/>
    </source>
</evidence>
<dbReference type="Pfam" id="PF02492">
    <property type="entry name" value="cobW"/>
    <property type="match status" value="1"/>
</dbReference>
<dbReference type="SUPFAM" id="SSF52540">
    <property type="entry name" value="P-loop containing nucleoside triphosphate hydrolases"/>
    <property type="match status" value="1"/>
</dbReference>
<evidence type="ECO:0000313" key="3">
    <source>
        <dbReference type="Proteomes" id="UP000185639"/>
    </source>
</evidence>
<dbReference type="AlphaFoldDB" id="A0A1N7PM79"/>
<dbReference type="InterPro" id="IPR051316">
    <property type="entry name" value="Zinc-reg_GTPase_activator"/>
</dbReference>
<dbReference type="InterPro" id="IPR003495">
    <property type="entry name" value="CobW/HypB/UreG_nucleotide-bd"/>
</dbReference>
<dbReference type="EMBL" id="FTOH01000010">
    <property type="protein sequence ID" value="SIT11567.1"/>
    <property type="molecule type" value="Genomic_DNA"/>
</dbReference>
<dbReference type="PANTHER" id="PTHR13748">
    <property type="entry name" value="COBW-RELATED"/>
    <property type="match status" value="1"/>
</dbReference>